<evidence type="ECO:0000313" key="2">
    <source>
        <dbReference type="Proteomes" id="UP000735302"/>
    </source>
</evidence>
<dbReference type="Proteomes" id="UP000735302">
    <property type="component" value="Unassembled WGS sequence"/>
</dbReference>
<gene>
    <name evidence="1" type="ORF">PoB_005156100</name>
</gene>
<reference evidence="1 2" key="1">
    <citation type="journal article" date="2021" name="Elife">
        <title>Chloroplast acquisition without the gene transfer in kleptoplastic sea slugs, Plakobranchus ocellatus.</title>
        <authorList>
            <person name="Maeda T."/>
            <person name="Takahashi S."/>
            <person name="Yoshida T."/>
            <person name="Shimamura S."/>
            <person name="Takaki Y."/>
            <person name="Nagai Y."/>
            <person name="Toyoda A."/>
            <person name="Suzuki Y."/>
            <person name="Arimoto A."/>
            <person name="Ishii H."/>
            <person name="Satoh N."/>
            <person name="Nishiyama T."/>
            <person name="Hasebe M."/>
            <person name="Maruyama T."/>
            <person name="Minagawa J."/>
            <person name="Obokata J."/>
            <person name="Shigenobu S."/>
        </authorList>
    </citation>
    <scope>NUCLEOTIDE SEQUENCE [LARGE SCALE GENOMIC DNA]</scope>
</reference>
<dbReference type="EMBL" id="BLXT01005682">
    <property type="protein sequence ID" value="GFO25056.1"/>
    <property type="molecule type" value="Genomic_DNA"/>
</dbReference>
<protein>
    <submittedName>
        <fullName evidence="1">Uncharacterized protein</fullName>
    </submittedName>
</protein>
<accession>A0AAV4BX12</accession>
<dbReference type="AlphaFoldDB" id="A0AAV4BX12"/>
<sequence length="126" mass="13963">MLRNPGHPSAYTPWVAHGYKLIRLAISYQAYLCLTHLLDLQVCVSNPYHGLSGVFVSNQSFAPSGVFVSNPSSGPSGVFPSDPSLHRYSLLNLRAWLHLLHLMDLQIKPRRSLDSPPEATKPCARI</sequence>
<evidence type="ECO:0000313" key="1">
    <source>
        <dbReference type="EMBL" id="GFO25056.1"/>
    </source>
</evidence>
<comment type="caution">
    <text evidence="1">The sequence shown here is derived from an EMBL/GenBank/DDBJ whole genome shotgun (WGS) entry which is preliminary data.</text>
</comment>
<organism evidence="1 2">
    <name type="scientific">Plakobranchus ocellatus</name>
    <dbReference type="NCBI Taxonomy" id="259542"/>
    <lineage>
        <taxon>Eukaryota</taxon>
        <taxon>Metazoa</taxon>
        <taxon>Spiralia</taxon>
        <taxon>Lophotrochozoa</taxon>
        <taxon>Mollusca</taxon>
        <taxon>Gastropoda</taxon>
        <taxon>Heterobranchia</taxon>
        <taxon>Euthyneura</taxon>
        <taxon>Panpulmonata</taxon>
        <taxon>Sacoglossa</taxon>
        <taxon>Placobranchoidea</taxon>
        <taxon>Plakobranchidae</taxon>
        <taxon>Plakobranchus</taxon>
    </lineage>
</organism>
<keyword evidence="2" id="KW-1185">Reference proteome</keyword>
<name>A0AAV4BX12_9GAST</name>
<proteinExistence type="predicted"/>